<accession>A0A6G0J4Q7</accession>
<feature type="compositionally biased region" description="Basic and acidic residues" evidence="3">
    <location>
        <begin position="1"/>
        <end position="24"/>
    </location>
</feature>
<dbReference type="Gene3D" id="3.30.70.330">
    <property type="match status" value="1"/>
</dbReference>
<reference evidence="5 6" key="1">
    <citation type="submission" date="2019-07" db="EMBL/GenBank/DDBJ databases">
        <title>Chromosome genome assembly for large yellow croaker.</title>
        <authorList>
            <person name="Xiao S."/>
        </authorList>
    </citation>
    <scope>NUCLEOTIDE SEQUENCE [LARGE SCALE GENOMIC DNA]</scope>
    <source>
        <strain evidence="5">JMULYC20181020</strain>
        <tissue evidence="5">Muscle</tissue>
    </source>
</reference>
<evidence type="ECO:0000313" key="6">
    <source>
        <dbReference type="Proteomes" id="UP000424527"/>
    </source>
</evidence>
<dbReference type="PROSITE" id="PS50102">
    <property type="entry name" value="RRM"/>
    <property type="match status" value="1"/>
</dbReference>
<evidence type="ECO:0000256" key="1">
    <source>
        <dbReference type="ARBA" id="ARBA00022884"/>
    </source>
</evidence>
<dbReference type="InterPro" id="IPR035979">
    <property type="entry name" value="RBD_domain_sf"/>
</dbReference>
<name>A0A6G0J4Q7_LARCR</name>
<dbReference type="PANTHER" id="PTHR23189">
    <property type="entry name" value="RNA RECOGNITION MOTIF-CONTAINING"/>
    <property type="match status" value="1"/>
</dbReference>
<evidence type="ECO:0000259" key="4">
    <source>
        <dbReference type="PROSITE" id="PS50102"/>
    </source>
</evidence>
<dbReference type="GO" id="GO:0003723">
    <property type="term" value="F:RNA binding"/>
    <property type="evidence" value="ECO:0007669"/>
    <property type="project" value="UniProtKB-UniRule"/>
</dbReference>
<evidence type="ECO:0000313" key="5">
    <source>
        <dbReference type="EMBL" id="KAE8298587.1"/>
    </source>
</evidence>
<protein>
    <recommendedName>
        <fullName evidence="4">RRM domain-containing protein</fullName>
    </recommendedName>
</protein>
<feature type="compositionally biased region" description="Polar residues" evidence="3">
    <location>
        <begin position="95"/>
        <end position="109"/>
    </location>
</feature>
<dbReference type="AlphaFoldDB" id="A0A6G0J4Q7"/>
<dbReference type="FunFam" id="3.30.70.330:FF:000181">
    <property type="entry name" value="RNA binding motif protein 15"/>
    <property type="match status" value="1"/>
</dbReference>
<dbReference type="Proteomes" id="UP000424527">
    <property type="component" value="Unassembled WGS sequence"/>
</dbReference>
<dbReference type="InterPro" id="IPR012677">
    <property type="entry name" value="Nucleotide-bd_a/b_plait_sf"/>
</dbReference>
<gene>
    <name evidence="5" type="ORF">D5F01_LYC03090</name>
</gene>
<feature type="domain" description="RRM" evidence="4">
    <location>
        <begin position="118"/>
        <end position="195"/>
    </location>
</feature>
<keyword evidence="1 2" id="KW-0694">RNA-binding</keyword>
<feature type="compositionally biased region" description="Basic and acidic residues" evidence="3">
    <location>
        <begin position="52"/>
        <end position="64"/>
    </location>
</feature>
<keyword evidence="6" id="KW-1185">Reference proteome</keyword>
<evidence type="ECO:0000256" key="2">
    <source>
        <dbReference type="PROSITE-ProRule" id="PRU00176"/>
    </source>
</evidence>
<feature type="region of interest" description="Disordered" evidence="3">
    <location>
        <begin position="1"/>
        <end position="116"/>
    </location>
</feature>
<evidence type="ECO:0000256" key="3">
    <source>
        <dbReference type="SAM" id="MobiDB-lite"/>
    </source>
</evidence>
<organism evidence="5 6">
    <name type="scientific">Larimichthys crocea</name>
    <name type="common">Large yellow croaker</name>
    <name type="synonym">Pseudosciaena crocea</name>
    <dbReference type="NCBI Taxonomy" id="215358"/>
    <lineage>
        <taxon>Eukaryota</taxon>
        <taxon>Metazoa</taxon>
        <taxon>Chordata</taxon>
        <taxon>Craniata</taxon>
        <taxon>Vertebrata</taxon>
        <taxon>Euteleostomi</taxon>
        <taxon>Actinopterygii</taxon>
        <taxon>Neopterygii</taxon>
        <taxon>Teleostei</taxon>
        <taxon>Neoteleostei</taxon>
        <taxon>Acanthomorphata</taxon>
        <taxon>Eupercaria</taxon>
        <taxon>Sciaenidae</taxon>
        <taxon>Larimichthys</taxon>
    </lineage>
</organism>
<feature type="compositionally biased region" description="Polar residues" evidence="3">
    <location>
        <begin position="38"/>
        <end position="49"/>
    </location>
</feature>
<sequence>MKGKERSPVKKRSRAPDDGRDRGGSHLSGKKPGALSAVGSNNGNGSAQRRSLHGDKRDIRDSDGHNSSSRAGSGYDYGVISANKPYGGADIAAETSRSAAGSRSDTQRPPSNPESEYKTLKISELGSQLNDEAIEDGLFLEFKKFGDVSVKICRENDERVAFVNFRRPDDARAAKHARGKLVLYNRPLKIETVYTNRRRSRSPLTKDSFPAGQRHLHSQRQLSPTGLGYRDYRLQQLALGRLPPPPPPTSETWKETESFQCMMPGTDPPSSLSVLFTVTRT</sequence>
<dbReference type="SMART" id="SM00360">
    <property type="entry name" value="RRM"/>
    <property type="match status" value="1"/>
</dbReference>
<dbReference type="InterPro" id="IPR000504">
    <property type="entry name" value="RRM_dom"/>
</dbReference>
<dbReference type="EMBL" id="REGW02000003">
    <property type="protein sequence ID" value="KAE8298587.1"/>
    <property type="molecule type" value="Genomic_DNA"/>
</dbReference>
<feature type="region of interest" description="Disordered" evidence="3">
    <location>
        <begin position="197"/>
        <end position="224"/>
    </location>
</feature>
<comment type="caution">
    <text evidence="5">The sequence shown here is derived from an EMBL/GenBank/DDBJ whole genome shotgun (WGS) entry which is preliminary data.</text>
</comment>
<dbReference type="SUPFAM" id="SSF54928">
    <property type="entry name" value="RNA-binding domain, RBD"/>
    <property type="match status" value="1"/>
</dbReference>
<proteinExistence type="predicted"/>
<dbReference type="Pfam" id="PF00076">
    <property type="entry name" value="RRM_1"/>
    <property type="match status" value="1"/>
</dbReference>